<keyword evidence="5" id="KW-0408">Iron</keyword>
<evidence type="ECO:0000256" key="4">
    <source>
        <dbReference type="ARBA" id="ARBA00022842"/>
    </source>
</evidence>
<dbReference type="HAMAP" id="MF_00917">
    <property type="entry name" value="QueE"/>
    <property type="match status" value="1"/>
</dbReference>
<evidence type="ECO:0000256" key="2">
    <source>
        <dbReference type="ARBA" id="ARBA00022691"/>
    </source>
</evidence>
<dbReference type="InterPro" id="IPR024924">
    <property type="entry name" value="7-CO-7-deazaguanine_synth-like"/>
</dbReference>
<evidence type="ECO:0000256" key="1">
    <source>
        <dbReference type="ARBA" id="ARBA00022485"/>
    </source>
</evidence>
<protein>
    <recommendedName>
        <fullName evidence="8">Radical SAM core domain-containing protein</fullName>
    </recommendedName>
</protein>
<keyword evidence="2" id="KW-0949">S-adenosyl-L-methionine</keyword>
<dbReference type="PANTHER" id="PTHR42836:SF1">
    <property type="entry name" value="7-CARBOXY-7-DEAZAGUANINE SYNTHASE"/>
    <property type="match status" value="1"/>
</dbReference>
<dbReference type="PANTHER" id="PTHR42836">
    <property type="entry name" value="7-CARBOXY-7-DEAZAGUANINE SYNTHASE"/>
    <property type="match status" value="1"/>
</dbReference>
<evidence type="ECO:0000256" key="7">
    <source>
        <dbReference type="ARBA" id="ARBA00023239"/>
    </source>
</evidence>
<evidence type="ECO:0000256" key="5">
    <source>
        <dbReference type="ARBA" id="ARBA00023004"/>
    </source>
</evidence>
<dbReference type="SFLD" id="SFLDS00029">
    <property type="entry name" value="Radical_SAM"/>
    <property type="match status" value="1"/>
</dbReference>
<accession>A0A0F8VQJ1</accession>
<evidence type="ECO:0000313" key="9">
    <source>
        <dbReference type="EMBL" id="KKK46638.1"/>
    </source>
</evidence>
<dbReference type="Gene3D" id="3.20.20.70">
    <property type="entry name" value="Aldolase class I"/>
    <property type="match status" value="1"/>
</dbReference>
<feature type="non-terminal residue" evidence="9">
    <location>
        <position position="259"/>
    </location>
</feature>
<evidence type="ECO:0000259" key="8">
    <source>
        <dbReference type="Pfam" id="PF04055"/>
    </source>
</evidence>
<dbReference type="InterPro" id="IPR013785">
    <property type="entry name" value="Aldolase_TIM"/>
</dbReference>
<dbReference type="Pfam" id="PF04055">
    <property type="entry name" value="Radical_SAM"/>
    <property type="match status" value="1"/>
</dbReference>
<organism evidence="9">
    <name type="scientific">marine sediment metagenome</name>
    <dbReference type="NCBI Taxonomy" id="412755"/>
    <lineage>
        <taxon>unclassified sequences</taxon>
        <taxon>metagenomes</taxon>
        <taxon>ecological metagenomes</taxon>
    </lineage>
</organism>
<sequence length="259" mass="28907">MQANPIFPDRNIGPQDYKTFGTNILLVTKIFPTIQGEGPFAGRRCVFIRLAGCNLGGKGVNGPGCSFCDTDFRFDNGKLMTFAEIIEAVGVIHPAPRNEHRLIVITGGEPMIQPNLIHFIKAAPVGWDFQIESNGRQLLENFPNSPILHPYLVVSPKVTETTVVLYRYPIYPILSKTVIERADCLKFVVSSDPESPYYTIPDWVDEFMGPIFVSPMAVYRKEVTSPNKAVVSIWDMDIFDQQACAYNHAHAAKIAMERG</sequence>
<dbReference type="AlphaFoldDB" id="A0A0F8VQJ1"/>
<proteinExistence type="inferred from homology"/>
<dbReference type="InterPro" id="IPR007197">
    <property type="entry name" value="rSAM"/>
</dbReference>
<feature type="domain" description="Radical SAM core" evidence="8">
    <location>
        <begin position="52"/>
        <end position="138"/>
    </location>
</feature>
<name>A0A0F8VQJ1_9ZZZZ</name>
<gene>
    <name evidence="9" type="ORF">LCGC14_3163230</name>
</gene>
<reference evidence="9" key="1">
    <citation type="journal article" date="2015" name="Nature">
        <title>Complex archaea that bridge the gap between prokaryotes and eukaryotes.</title>
        <authorList>
            <person name="Spang A."/>
            <person name="Saw J.H."/>
            <person name="Jorgensen S.L."/>
            <person name="Zaremba-Niedzwiedzka K."/>
            <person name="Martijn J."/>
            <person name="Lind A.E."/>
            <person name="van Eijk R."/>
            <person name="Schleper C."/>
            <person name="Guy L."/>
            <person name="Ettema T.J."/>
        </authorList>
    </citation>
    <scope>NUCLEOTIDE SEQUENCE</scope>
</reference>
<keyword evidence="3" id="KW-0479">Metal-binding</keyword>
<evidence type="ECO:0000256" key="6">
    <source>
        <dbReference type="ARBA" id="ARBA00023014"/>
    </source>
</evidence>
<keyword evidence="6" id="KW-0411">Iron-sulfur</keyword>
<comment type="caution">
    <text evidence="9">The sequence shown here is derived from an EMBL/GenBank/DDBJ whole genome shotgun (WGS) entry which is preliminary data.</text>
</comment>
<dbReference type="GO" id="GO:0051539">
    <property type="term" value="F:4 iron, 4 sulfur cluster binding"/>
    <property type="evidence" value="ECO:0007669"/>
    <property type="project" value="UniProtKB-KW"/>
</dbReference>
<dbReference type="GO" id="GO:0046872">
    <property type="term" value="F:metal ion binding"/>
    <property type="evidence" value="ECO:0007669"/>
    <property type="project" value="UniProtKB-KW"/>
</dbReference>
<keyword evidence="7" id="KW-0456">Lyase</keyword>
<dbReference type="EMBL" id="LAZR01069978">
    <property type="protein sequence ID" value="KKK46638.1"/>
    <property type="molecule type" value="Genomic_DNA"/>
</dbReference>
<dbReference type="InterPro" id="IPR058240">
    <property type="entry name" value="rSAM_sf"/>
</dbReference>
<keyword evidence="4" id="KW-0460">Magnesium</keyword>
<dbReference type="SUPFAM" id="SSF102114">
    <property type="entry name" value="Radical SAM enzymes"/>
    <property type="match status" value="1"/>
</dbReference>
<dbReference type="GO" id="GO:0016829">
    <property type="term" value="F:lyase activity"/>
    <property type="evidence" value="ECO:0007669"/>
    <property type="project" value="UniProtKB-KW"/>
</dbReference>
<keyword evidence="1" id="KW-0004">4Fe-4S</keyword>
<evidence type="ECO:0000256" key="3">
    <source>
        <dbReference type="ARBA" id="ARBA00022723"/>
    </source>
</evidence>